<sequence>MVLQSILKNERLLALEQALQHSNDIILVEELWNAPKSLVAAVAQQTTGKHILILTGASQEESRLFHDFAFFTNRPVVDFPSWETLPSENIPPSPDIVGERYKLLKEIQTSSEPHIILTSLQACLQRLISPASFQDLYLTLKPGQSPTFEGLIHKLLQMGYQRKFIASDKGEFAVRGGIIDIFPVSSPDPYRLEFWGDDLESMRIYDPVGQKSVKTVEKIDIAPAVELELLNQSAEQASILDYLGPQTIVVFDDLLALEDRYASLISLGAHNKFFSSIEDFLNQLASFQKLFWSQKPIEELSEVRQIDAKSQGYYSQKTPFHQLSFHMFNREWNVKRWRHPFNTIGDYLFSQEEGEPSSDEILFRLSSLPHDTCQLLFLCASELEESNLHERLKAASIHLPKHTSYQIGYLSSGFVVQDQDIVVLPLAELTHRYKIRRQKLRSTYHTSPSETYDLTPGEMVVHLNNGIGRYLGMEKRPNHLGIPSEFFTIEYAENAKLYVPFNQAHFITKYIGANEEIPKLHTLGSTRWKKTKENTERAILGYASELLKNYAERAIKEGFTYPEDTADFQTFEDEFPFVETEDQLAAIESIKQDMMSNKAMDRLICGDVGYGKTEVAMRAAFKAVTDGGKQVAVLVPTTVLAMQHFDNFIDRMANFPLNIGVLSRFRSPKQIRETLEGVANGSIDIVIGTHRIISEDVKFKDLGLVIIDEEQRFGVKAKEHLKKVKVGVDCLTLSATPIPRTLYMSLIGARDMSVINTPPQDRLPIKTIITEPTDQTIQNALLRELSRDGQAFVIHNRVESIHTVSARIKGLLPQAKILVAHGQMHADEIDATFHAFKSGQADILIATTIVENGVDIPNANTILIDRADHFGLAALYQLRGRVGRWNRRAYAYFLVPNLRVLPELSRKRLQALAEASGYGGGMKVAMRDLEIRGAGDILGLEQSGHVSSIGFHLYCKMLKRTIQALQGKIPSIISDIKIEFAVDARLPEEYVNEVSLRMEIYQRLGEAFSFEEVDAIWAEVQDRFGAAPEPALWLYHLTRIRVFASRQGFTLLKQEKLSLTIEKHKGKDTLVRKILMPKFKSPQELEKKVLAELEKTN</sequence>
<keyword evidence="7 9" id="KW-0238">DNA-binding</keyword>
<dbReference type="Proteomes" id="UP000069902">
    <property type="component" value="Chromosome cPNK"/>
</dbReference>
<dbReference type="InterPro" id="IPR001650">
    <property type="entry name" value="Helicase_C-like"/>
</dbReference>
<dbReference type="InterPro" id="IPR036101">
    <property type="entry name" value="CarD-like/TRCF_RID_sf"/>
</dbReference>
<dbReference type="PROSITE" id="PS51192">
    <property type="entry name" value="HELICASE_ATP_BIND_1"/>
    <property type="match status" value="1"/>
</dbReference>
<reference evidence="13" key="1">
    <citation type="submission" date="2015-09" db="EMBL/GenBank/DDBJ databases">
        <authorList>
            <person name="Bertelli C."/>
        </authorList>
    </citation>
    <scope>NUCLEOTIDE SEQUENCE [LARGE SCALE GENOMIC DNA]</scope>
    <source>
        <strain evidence="13">KNic</strain>
    </source>
</reference>
<dbReference type="FunCoup" id="A0A0U5JCS8">
    <property type="interactions" value="344"/>
</dbReference>
<name>A0A0U5JCS8_9BACT</name>
<evidence type="ECO:0000256" key="9">
    <source>
        <dbReference type="HAMAP-Rule" id="MF_00969"/>
    </source>
</evidence>
<dbReference type="InterPro" id="IPR003711">
    <property type="entry name" value="CarD-like/TRCF_RID"/>
</dbReference>
<dbReference type="KEGG" id="pnl:PNK_2068"/>
<keyword evidence="5" id="KW-0347">Helicase</keyword>
<evidence type="ECO:0000256" key="7">
    <source>
        <dbReference type="ARBA" id="ARBA00023125"/>
    </source>
</evidence>
<keyword evidence="1 9" id="KW-0963">Cytoplasm</keyword>
<keyword evidence="3 9" id="KW-0227">DNA damage</keyword>
<evidence type="ECO:0000256" key="5">
    <source>
        <dbReference type="ARBA" id="ARBA00022806"/>
    </source>
</evidence>
<dbReference type="EMBL" id="LN879502">
    <property type="protein sequence ID" value="CUI17672.1"/>
    <property type="molecule type" value="Genomic_DNA"/>
</dbReference>
<dbReference type="CDD" id="cd17991">
    <property type="entry name" value="DEXHc_TRCF"/>
    <property type="match status" value="1"/>
</dbReference>
<comment type="similarity">
    <text evidence="9">In the C-terminal section; belongs to the helicase family. RecG subfamily.</text>
</comment>
<dbReference type="SUPFAM" id="SSF52540">
    <property type="entry name" value="P-loop containing nucleoside triphosphate hydrolases"/>
    <property type="match status" value="3"/>
</dbReference>
<dbReference type="InterPro" id="IPR011545">
    <property type="entry name" value="DEAD/DEAH_box_helicase_dom"/>
</dbReference>
<evidence type="ECO:0000256" key="8">
    <source>
        <dbReference type="ARBA" id="ARBA00023204"/>
    </source>
</evidence>
<dbReference type="GO" id="GO:0003684">
    <property type="term" value="F:damaged DNA binding"/>
    <property type="evidence" value="ECO:0007669"/>
    <property type="project" value="InterPro"/>
</dbReference>
<keyword evidence="8 9" id="KW-0234">DNA repair</keyword>
<dbReference type="InterPro" id="IPR027417">
    <property type="entry name" value="P-loop_NTPase"/>
</dbReference>
<dbReference type="PATRIC" id="fig|389348.3.peg.2323"/>
<dbReference type="GO" id="GO:0000716">
    <property type="term" value="P:transcription-coupled nucleotide-excision repair, DNA damage recognition"/>
    <property type="evidence" value="ECO:0007669"/>
    <property type="project" value="UniProtKB-UniRule"/>
</dbReference>
<dbReference type="NCBIfam" id="TIGR00580">
    <property type="entry name" value="mfd"/>
    <property type="match status" value="1"/>
</dbReference>
<dbReference type="InterPro" id="IPR005118">
    <property type="entry name" value="TRCF_C"/>
</dbReference>
<comment type="similarity">
    <text evidence="9">In the N-terminal section; belongs to the UvrB family.</text>
</comment>
<dbReference type="Gene3D" id="3.40.50.300">
    <property type="entry name" value="P-loop containing nucleotide triphosphate hydrolases"/>
    <property type="match status" value="2"/>
</dbReference>
<dbReference type="GO" id="GO:0006355">
    <property type="term" value="P:regulation of DNA-templated transcription"/>
    <property type="evidence" value="ECO:0007669"/>
    <property type="project" value="UniProtKB-UniRule"/>
</dbReference>
<evidence type="ECO:0000256" key="6">
    <source>
        <dbReference type="ARBA" id="ARBA00022840"/>
    </source>
</evidence>
<dbReference type="EC" id="3.6.4.-" evidence="9"/>
<feature type="domain" description="Helicase ATP-binding" evidence="10">
    <location>
        <begin position="593"/>
        <end position="755"/>
    </location>
</feature>
<dbReference type="SUPFAM" id="SSF141259">
    <property type="entry name" value="CarD-like"/>
    <property type="match status" value="1"/>
</dbReference>
<dbReference type="InterPro" id="IPR047112">
    <property type="entry name" value="RecG/Mfd"/>
</dbReference>
<dbReference type="PANTHER" id="PTHR47964">
    <property type="entry name" value="ATP-DEPENDENT DNA HELICASE HOMOLOG RECG, CHLOROPLASTIC"/>
    <property type="match status" value="1"/>
</dbReference>
<dbReference type="GO" id="GO:0005737">
    <property type="term" value="C:cytoplasm"/>
    <property type="evidence" value="ECO:0007669"/>
    <property type="project" value="UniProtKB-SubCell"/>
</dbReference>
<dbReference type="InterPro" id="IPR041471">
    <property type="entry name" value="UvrB_inter"/>
</dbReference>
<evidence type="ECO:0000313" key="13">
    <source>
        <dbReference type="Proteomes" id="UP000069902"/>
    </source>
</evidence>
<dbReference type="InterPro" id="IPR037235">
    <property type="entry name" value="TRCF-like_C_D7"/>
</dbReference>
<dbReference type="GO" id="GO:0005524">
    <property type="term" value="F:ATP binding"/>
    <property type="evidence" value="ECO:0007669"/>
    <property type="project" value="UniProtKB-UniRule"/>
</dbReference>
<keyword evidence="2 9" id="KW-0547">Nucleotide-binding</keyword>
<dbReference type="PANTHER" id="PTHR47964:SF1">
    <property type="entry name" value="ATP-DEPENDENT DNA HELICASE HOMOLOG RECG, CHLOROPLASTIC"/>
    <property type="match status" value="1"/>
</dbReference>
<protein>
    <recommendedName>
        <fullName evidence="9">Transcription-repair-coupling factor</fullName>
        <shortName evidence="9">TRCF</shortName>
        <ecNumber evidence="9">3.6.4.-</ecNumber>
    </recommendedName>
</protein>
<dbReference type="InterPro" id="IPR014001">
    <property type="entry name" value="Helicase_ATP-bd"/>
</dbReference>
<gene>
    <name evidence="9" type="primary">mfd</name>
    <name evidence="12" type="ORF">PNK_2068</name>
</gene>
<dbReference type="RefSeq" id="WP_059061894.1">
    <property type="nucleotide sequence ID" value="NZ_LN879502.1"/>
</dbReference>
<dbReference type="HAMAP" id="MF_00969">
    <property type="entry name" value="TRCF"/>
    <property type="match status" value="1"/>
</dbReference>
<evidence type="ECO:0000259" key="11">
    <source>
        <dbReference type="PROSITE" id="PS51194"/>
    </source>
</evidence>
<dbReference type="InterPro" id="IPR004576">
    <property type="entry name" value="Mfd"/>
</dbReference>
<dbReference type="Pfam" id="PF02559">
    <property type="entry name" value="CarD_TRCF_RID"/>
    <property type="match status" value="1"/>
</dbReference>
<evidence type="ECO:0000256" key="4">
    <source>
        <dbReference type="ARBA" id="ARBA00022801"/>
    </source>
</evidence>
<evidence type="ECO:0000256" key="3">
    <source>
        <dbReference type="ARBA" id="ARBA00022763"/>
    </source>
</evidence>
<keyword evidence="6 9" id="KW-0067">ATP-binding</keyword>
<dbReference type="SMART" id="SM00487">
    <property type="entry name" value="DEXDc"/>
    <property type="match status" value="1"/>
</dbReference>
<dbReference type="Pfam" id="PF17757">
    <property type="entry name" value="UvrB_inter"/>
    <property type="match status" value="1"/>
</dbReference>
<dbReference type="Gene3D" id="2.40.10.170">
    <property type="match status" value="1"/>
</dbReference>
<dbReference type="PROSITE" id="PS51194">
    <property type="entry name" value="HELICASE_CTER"/>
    <property type="match status" value="1"/>
</dbReference>
<dbReference type="SMART" id="SM00490">
    <property type="entry name" value="HELICc"/>
    <property type="match status" value="1"/>
</dbReference>
<keyword evidence="13" id="KW-1185">Reference proteome</keyword>
<evidence type="ECO:0000256" key="2">
    <source>
        <dbReference type="ARBA" id="ARBA00022741"/>
    </source>
</evidence>
<dbReference type="Gene3D" id="3.30.2060.10">
    <property type="entry name" value="Penicillin-binding protein 1b domain"/>
    <property type="match status" value="1"/>
</dbReference>
<evidence type="ECO:0000256" key="1">
    <source>
        <dbReference type="ARBA" id="ARBA00022490"/>
    </source>
</evidence>
<dbReference type="GO" id="GO:0016787">
    <property type="term" value="F:hydrolase activity"/>
    <property type="evidence" value="ECO:0007669"/>
    <property type="project" value="UniProtKB-KW"/>
</dbReference>
<keyword evidence="4 9" id="KW-0378">Hydrolase</keyword>
<organism evidence="12 13">
    <name type="scientific">Candidatus Protochlamydia naegleriophila</name>
    <dbReference type="NCBI Taxonomy" id="389348"/>
    <lineage>
        <taxon>Bacteria</taxon>
        <taxon>Pseudomonadati</taxon>
        <taxon>Chlamydiota</taxon>
        <taxon>Chlamydiia</taxon>
        <taxon>Parachlamydiales</taxon>
        <taxon>Parachlamydiaceae</taxon>
        <taxon>Candidatus Protochlamydia</taxon>
    </lineage>
</organism>
<accession>A0A0U5JCS8</accession>
<feature type="domain" description="Helicase C-terminal" evidence="11">
    <location>
        <begin position="776"/>
        <end position="930"/>
    </location>
</feature>
<comment type="subcellular location">
    <subcellularLocation>
        <location evidence="9">Cytoplasm</location>
    </subcellularLocation>
</comment>
<dbReference type="InParanoid" id="A0A0U5JCS8"/>
<dbReference type="GO" id="GO:0003678">
    <property type="term" value="F:DNA helicase activity"/>
    <property type="evidence" value="ECO:0007669"/>
    <property type="project" value="TreeGrafter"/>
</dbReference>
<dbReference type="AlphaFoldDB" id="A0A0U5JCS8"/>
<dbReference type="Pfam" id="PF00270">
    <property type="entry name" value="DEAD"/>
    <property type="match status" value="1"/>
</dbReference>
<evidence type="ECO:0000313" key="12">
    <source>
        <dbReference type="EMBL" id="CUI17672.1"/>
    </source>
</evidence>
<proteinExistence type="inferred from homology"/>
<dbReference type="Pfam" id="PF00271">
    <property type="entry name" value="Helicase_C"/>
    <property type="match status" value="1"/>
</dbReference>
<comment type="function">
    <text evidence="9">Couples transcription and DNA repair by recognizing RNA polymerase (RNAP) stalled at DNA lesions. Mediates ATP-dependent release of RNAP and its truncated transcript from the DNA, and recruitment of nucleotide excision repair machinery to the damaged site.</text>
</comment>
<dbReference type="Gene3D" id="3.90.1150.50">
    <property type="entry name" value="Transcription-repair-coupling factor, D7 domain"/>
    <property type="match status" value="1"/>
</dbReference>
<dbReference type="SUPFAM" id="SSF143517">
    <property type="entry name" value="TRCF domain-like"/>
    <property type="match status" value="1"/>
</dbReference>
<evidence type="ECO:0000259" key="10">
    <source>
        <dbReference type="PROSITE" id="PS51192"/>
    </source>
</evidence>
<dbReference type="Pfam" id="PF03461">
    <property type="entry name" value="TRCF"/>
    <property type="match status" value="1"/>
</dbReference>
<dbReference type="SMART" id="SM01058">
    <property type="entry name" value="CarD_TRCF"/>
    <property type="match status" value="1"/>
</dbReference>
<dbReference type="SMART" id="SM00982">
    <property type="entry name" value="TRCF"/>
    <property type="match status" value="1"/>
</dbReference>
<dbReference type="STRING" id="389348.PNK_2068"/>